<feature type="transmembrane region" description="Helical" evidence="5">
    <location>
        <begin position="92"/>
        <end position="112"/>
    </location>
</feature>
<sequence length="609" mass="69652">MTYLDDNKTSTFESKLKSLMGSYYSQIDFRIAYKHFGTIECILSGSLCGILFSLFSGQPLNIMSATGPVLILETIIKKLCDEYEFNFLEIRLWIGIWTFLFLLILVIFNLSFLVKYITRFTEDCFATLVAIVFIIDAVRSVMKLRKQKPKILNKITESLIINSSELNQYKIIGDLDPGLSLADAKKESVFYFSFILFAITFLMCIALKNFNKKPYLPAKFKNFLSDFSVLISILLASLLDYYMNLDTLKLRIPTEFQPTMNRSWLVPLMLKNAHFTSVLIAIVPAIIVTILIFMDQQITGVISNRKELKLKKSHGYHLDLLVVAISILFCSLFGLPWFVAATVLTLVHIDSLQIMSENTAPGERPVFIGIREQRGTNLLMSILIGLSVFLTRLLAHIPLPALYGVFMFMGVSALNGIQFVERISILFMPNKYQPDLDYLRHVNTKRVHLFTIIQVLSTGVLFIINNIDVIALTFPLLIAATTGIRKLLDYVFTQDELYWLDEVLPGNKKKLKDFNPEEKVFFIEQQRKSIHKNEFDFNKRPSILGYQSAISNSYYDIDNETNNNNNQNQNQNAFIFIDSNLNLDDSSIQTHKNLDASDSPIKLNYPETV</sequence>
<evidence type="ECO:0000256" key="4">
    <source>
        <dbReference type="ARBA" id="ARBA00023136"/>
    </source>
</evidence>
<evidence type="ECO:0000313" key="8">
    <source>
        <dbReference type="Proteomes" id="UP000663879"/>
    </source>
</evidence>
<dbReference type="GO" id="GO:0006820">
    <property type="term" value="P:monoatomic anion transport"/>
    <property type="evidence" value="ECO:0007669"/>
    <property type="project" value="InterPro"/>
</dbReference>
<dbReference type="Pfam" id="PF00955">
    <property type="entry name" value="HCO3_cotransp"/>
    <property type="match status" value="1"/>
</dbReference>
<keyword evidence="8" id="KW-1185">Reference proteome</keyword>
<reference evidence="7" key="1">
    <citation type="submission" date="2021-02" db="EMBL/GenBank/DDBJ databases">
        <authorList>
            <person name="Nowell W R."/>
        </authorList>
    </citation>
    <scope>NUCLEOTIDE SEQUENCE</scope>
    <source>
        <strain evidence="7">Ploen Becks lab</strain>
    </source>
</reference>
<feature type="transmembrane region" description="Helical" evidence="5">
    <location>
        <begin position="315"/>
        <end position="339"/>
    </location>
</feature>
<dbReference type="Proteomes" id="UP000663879">
    <property type="component" value="Unassembled WGS sequence"/>
</dbReference>
<evidence type="ECO:0000256" key="5">
    <source>
        <dbReference type="SAM" id="Phobius"/>
    </source>
</evidence>
<comment type="subcellular location">
    <subcellularLocation>
        <location evidence="1">Membrane</location>
        <topology evidence="1">Multi-pass membrane protein</topology>
    </subcellularLocation>
</comment>
<dbReference type="PANTHER" id="PTHR11453">
    <property type="entry name" value="ANION EXCHANGE PROTEIN"/>
    <property type="match status" value="1"/>
</dbReference>
<dbReference type="AlphaFoldDB" id="A0A813NTQ7"/>
<dbReference type="GO" id="GO:0008510">
    <property type="term" value="F:sodium:bicarbonate symporter activity"/>
    <property type="evidence" value="ECO:0007669"/>
    <property type="project" value="TreeGrafter"/>
</dbReference>
<dbReference type="GO" id="GO:0005452">
    <property type="term" value="F:solute:inorganic anion antiporter activity"/>
    <property type="evidence" value="ECO:0007669"/>
    <property type="project" value="InterPro"/>
</dbReference>
<evidence type="ECO:0000256" key="3">
    <source>
        <dbReference type="ARBA" id="ARBA00022989"/>
    </source>
</evidence>
<dbReference type="EMBL" id="CAJNOC010000294">
    <property type="protein sequence ID" value="CAF0740412.1"/>
    <property type="molecule type" value="Genomic_DNA"/>
</dbReference>
<feature type="transmembrane region" description="Helical" evidence="5">
    <location>
        <begin position="402"/>
        <end position="427"/>
    </location>
</feature>
<dbReference type="OrthoDB" id="1735926at2759"/>
<evidence type="ECO:0000313" key="7">
    <source>
        <dbReference type="EMBL" id="CAF0740412.1"/>
    </source>
</evidence>
<dbReference type="PRINTS" id="PR01231">
    <property type="entry name" value="HCO3TRNSPORT"/>
</dbReference>
<keyword evidence="4 5" id="KW-0472">Membrane</keyword>
<dbReference type="InterPro" id="IPR011531">
    <property type="entry name" value="HCO3_transpt-like_TM_dom"/>
</dbReference>
<feature type="transmembrane region" description="Helical" evidence="5">
    <location>
        <begin position="447"/>
        <end position="478"/>
    </location>
</feature>
<comment type="caution">
    <text evidence="7">The sequence shown here is derived from an EMBL/GenBank/DDBJ whole genome shotgun (WGS) entry which is preliminary data.</text>
</comment>
<proteinExistence type="predicted"/>
<evidence type="ECO:0000259" key="6">
    <source>
        <dbReference type="Pfam" id="PF00955"/>
    </source>
</evidence>
<keyword evidence="2 5" id="KW-0812">Transmembrane</keyword>
<dbReference type="GO" id="GO:0051453">
    <property type="term" value="P:regulation of intracellular pH"/>
    <property type="evidence" value="ECO:0007669"/>
    <property type="project" value="TreeGrafter"/>
</dbReference>
<evidence type="ECO:0000256" key="1">
    <source>
        <dbReference type="ARBA" id="ARBA00004141"/>
    </source>
</evidence>
<dbReference type="InterPro" id="IPR003020">
    <property type="entry name" value="HCO3_transpt_euk"/>
</dbReference>
<gene>
    <name evidence="7" type="ORF">OXX778_LOCUS3360</name>
</gene>
<feature type="transmembrane region" description="Helical" evidence="5">
    <location>
        <begin position="273"/>
        <end position="294"/>
    </location>
</feature>
<keyword evidence="3 5" id="KW-1133">Transmembrane helix</keyword>
<name>A0A813NTQ7_9BILA</name>
<protein>
    <recommendedName>
        <fullName evidence="6">Bicarbonate transporter-like transmembrane domain-containing protein</fullName>
    </recommendedName>
</protein>
<feature type="transmembrane region" description="Helical" evidence="5">
    <location>
        <begin position="124"/>
        <end position="142"/>
    </location>
</feature>
<feature type="transmembrane region" description="Helical" evidence="5">
    <location>
        <begin position="223"/>
        <end position="243"/>
    </location>
</feature>
<dbReference type="PANTHER" id="PTHR11453:SF36">
    <property type="entry name" value="ANION EXCHANGE PROTEIN"/>
    <property type="match status" value="1"/>
</dbReference>
<feature type="transmembrane region" description="Helical" evidence="5">
    <location>
        <begin position="36"/>
        <end position="55"/>
    </location>
</feature>
<feature type="domain" description="Bicarbonate transporter-like transmembrane" evidence="6">
    <location>
        <begin position="34"/>
        <end position="503"/>
    </location>
</feature>
<evidence type="ECO:0000256" key="2">
    <source>
        <dbReference type="ARBA" id="ARBA00022692"/>
    </source>
</evidence>
<accession>A0A813NTQ7</accession>
<organism evidence="7 8">
    <name type="scientific">Brachionus calyciflorus</name>
    <dbReference type="NCBI Taxonomy" id="104777"/>
    <lineage>
        <taxon>Eukaryota</taxon>
        <taxon>Metazoa</taxon>
        <taxon>Spiralia</taxon>
        <taxon>Gnathifera</taxon>
        <taxon>Rotifera</taxon>
        <taxon>Eurotatoria</taxon>
        <taxon>Monogononta</taxon>
        <taxon>Pseudotrocha</taxon>
        <taxon>Ploima</taxon>
        <taxon>Brachionidae</taxon>
        <taxon>Brachionus</taxon>
    </lineage>
</organism>
<feature type="transmembrane region" description="Helical" evidence="5">
    <location>
        <begin position="189"/>
        <end position="211"/>
    </location>
</feature>
<dbReference type="GO" id="GO:0005886">
    <property type="term" value="C:plasma membrane"/>
    <property type="evidence" value="ECO:0007669"/>
    <property type="project" value="TreeGrafter"/>
</dbReference>